<organism evidence="4 5">
    <name type="scientific">Janthinobacterium fluminis</name>
    <dbReference type="NCBI Taxonomy" id="2987524"/>
    <lineage>
        <taxon>Bacteria</taxon>
        <taxon>Pseudomonadati</taxon>
        <taxon>Pseudomonadota</taxon>
        <taxon>Betaproteobacteria</taxon>
        <taxon>Burkholderiales</taxon>
        <taxon>Oxalobacteraceae</taxon>
        <taxon>Janthinobacterium</taxon>
    </lineage>
</organism>
<dbReference type="PRINTS" id="PR00368">
    <property type="entry name" value="FADPNR"/>
</dbReference>
<protein>
    <submittedName>
        <fullName evidence="4">FAD/NAD(P)-binding oxidoreductase</fullName>
    </submittedName>
</protein>
<accession>A0ABT5JVS3</accession>
<keyword evidence="5" id="KW-1185">Reference proteome</keyword>
<dbReference type="CDD" id="cd19946">
    <property type="entry name" value="GlpA-like_Fer2_BFD-like"/>
    <property type="match status" value="1"/>
</dbReference>
<gene>
    <name evidence="4" type="ORF">OIK44_04435</name>
</gene>
<evidence type="ECO:0000259" key="3">
    <source>
        <dbReference type="Pfam" id="PF07992"/>
    </source>
</evidence>
<sequence>MSSRPLIVGGGPAGMAAAIELAKHGVASTIVDEASRLGGVLYRGPLRQGVTLDYLGERYRDSMQALHKEFERIRSAVDVRLNTRVVGGEAGNALYALNEQEQVEHFSYEHLLLSAGCHERSVPFPGWTLPGVMMLGGLQLQIKSGVVKPLGRTVIAGTGPLLPLVACQLHRAGAEVAGVYEACSFGRIAKETLALLNKPQLFLDGLSMLGYLKRHGVPMHYGMGVVAVQGQSELQDITLAPYDSNWKADLARQQQVVAETLAVGYGFIPRTQLTQQMDLQHDYHADGYLKPLINEWQQSSQSHIHLAGDIGGLRGGEAAMLSGRIAALSILRQRGAIGDNEAASIRQQYLGKLQSILRFRVGIDSFTERGSAQLALPDADTVICRCEHVTRKEVDTALSQGVQDLISLKMRTRVSMGDCQGKMCVGYCSDRLREHTGKADIGWIRPRFPLDPLPFSAFAAIATTDTLTEEV</sequence>
<dbReference type="Gene3D" id="1.10.10.1100">
    <property type="entry name" value="BFD-like [2Fe-2S]-binding domain"/>
    <property type="match status" value="1"/>
</dbReference>
<keyword evidence="1" id="KW-0560">Oxidoreductase</keyword>
<feature type="domain" description="FAD/NAD(P)-binding" evidence="3">
    <location>
        <begin position="6"/>
        <end position="310"/>
    </location>
</feature>
<dbReference type="EMBL" id="JAQQXR010000001">
    <property type="protein sequence ID" value="MDC8756833.1"/>
    <property type="molecule type" value="Genomic_DNA"/>
</dbReference>
<dbReference type="InterPro" id="IPR041854">
    <property type="entry name" value="BFD-like_2Fe2S-bd_dom_sf"/>
</dbReference>
<dbReference type="InterPro" id="IPR007419">
    <property type="entry name" value="BFD-like_2Fe2S-bd_dom"/>
</dbReference>
<evidence type="ECO:0000313" key="4">
    <source>
        <dbReference type="EMBL" id="MDC8756833.1"/>
    </source>
</evidence>
<dbReference type="SUPFAM" id="SSF51905">
    <property type="entry name" value="FAD/NAD(P)-binding domain"/>
    <property type="match status" value="1"/>
</dbReference>
<feature type="domain" description="BFD-like [2Fe-2S]-binding" evidence="2">
    <location>
        <begin position="382"/>
        <end position="426"/>
    </location>
</feature>
<dbReference type="PRINTS" id="PR00411">
    <property type="entry name" value="PNDRDTASEI"/>
</dbReference>
<name>A0ABT5JVS3_9BURK</name>
<dbReference type="Pfam" id="PF04324">
    <property type="entry name" value="Fer2_BFD"/>
    <property type="match status" value="1"/>
</dbReference>
<dbReference type="PANTHER" id="PTHR42949:SF3">
    <property type="entry name" value="ANAEROBIC GLYCEROL-3-PHOSPHATE DEHYDROGENASE SUBUNIT B"/>
    <property type="match status" value="1"/>
</dbReference>
<dbReference type="Gene3D" id="3.50.50.60">
    <property type="entry name" value="FAD/NAD(P)-binding domain"/>
    <property type="match status" value="2"/>
</dbReference>
<dbReference type="InterPro" id="IPR023753">
    <property type="entry name" value="FAD/NAD-binding_dom"/>
</dbReference>
<dbReference type="PIRSF" id="PIRSF037495">
    <property type="entry name" value="Opine_OX_OoxA/HcnB"/>
    <property type="match status" value="1"/>
</dbReference>
<dbReference type="Pfam" id="PF07992">
    <property type="entry name" value="Pyr_redox_2"/>
    <property type="match status" value="1"/>
</dbReference>
<dbReference type="Proteomes" id="UP001221208">
    <property type="component" value="Unassembled WGS sequence"/>
</dbReference>
<evidence type="ECO:0000313" key="5">
    <source>
        <dbReference type="Proteomes" id="UP001221208"/>
    </source>
</evidence>
<proteinExistence type="predicted"/>
<dbReference type="InterPro" id="IPR017224">
    <property type="entry name" value="Opine_Oxase_asu/HCN_bsu"/>
</dbReference>
<dbReference type="InterPro" id="IPR036188">
    <property type="entry name" value="FAD/NAD-bd_sf"/>
</dbReference>
<comment type="caution">
    <text evidence="4">The sequence shown here is derived from an EMBL/GenBank/DDBJ whole genome shotgun (WGS) entry which is preliminary data.</text>
</comment>
<dbReference type="PANTHER" id="PTHR42949">
    <property type="entry name" value="ANAEROBIC GLYCEROL-3-PHOSPHATE DEHYDROGENASE SUBUNIT B"/>
    <property type="match status" value="1"/>
</dbReference>
<dbReference type="RefSeq" id="WP_273669478.1">
    <property type="nucleotide sequence ID" value="NZ_JAQQXR010000001.1"/>
</dbReference>
<dbReference type="InterPro" id="IPR051691">
    <property type="entry name" value="Metab_Enz_Cyan_OpOx_G3PDH"/>
</dbReference>
<evidence type="ECO:0000256" key="1">
    <source>
        <dbReference type="ARBA" id="ARBA00023002"/>
    </source>
</evidence>
<reference evidence="4 5" key="1">
    <citation type="submission" date="2022-10" db="EMBL/GenBank/DDBJ databases">
        <title>Janthinobacterium sp. hw3 Genome sequencing.</title>
        <authorList>
            <person name="Park S."/>
        </authorList>
    </citation>
    <scope>NUCLEOTIDE SEQUENCE [LARGE SCALE GENOMIC DNA]</scope>
    <source>
        <strain evidence="5">hw3</strain>
    </source>
</reference>
<evidence type="ECO:0000259" key="2">
    <source>
        <dbReference type="Pfam" id="PF04324"/>
    </source>
</evidence>